<organism evidence="2 3">
    <name type="scientific">Caerostris darwini</name>
    <dbReference type="NCBI Taxonomy" id="1538125"/>
    <lineage>
        <taxon>Eukaryota</taxon>
        <taxon>Metazoa</taxon>
        <taxon>Ecdysozoa</taxon>
        <taxon>Arthropoda</taxon>
        <taxon>Chelicerata</taxon>
        <taxon>Arachnida</taxon>
        <taxon>Araneae</taxon>
        <taxon>Araneomorphae</taxon>
        <taxon>Entelegynae</taxon>
        <taxon>Araneoidea</taxon>
        <taxon>Araneidae</taxon>
        <taxon>Caerostris</taxon>
    </lineage>
</organism>
<accession>A0AAV4SSY6</accession>
<evidence type="ECO:0000313" key="3">
    <source>
        <dbReference type="Proteomes" id="UP001054837"/>
    </source>
</evidence>
<evidence type="ECO:0000256" key="1">
    <source>
        <dbReference type="SAM" id="Phobius"/>
    </source>
</evidence>
<name>A0AAV4SSY6_9ARAC</name>
<keyword evidence="3" id="KW-1185">Reference proteome</keyword>
<dbReference type="EMBL" id="BPLQ01008450">
    <property type="protein sequence ID" value="GIY37468.1"/>
    <property type="molecule type" value="Genomic_DNA"/>
</dbReference>
<protein>
    <submittedName>
        <fullName evidence="2">Uncharacterized protein</fullName>
    </submittedName>
</protein>
<sequence>MVGLRALRIDQRMYTVDALGHSCASAGLLSRQGHFVSYALGQAVILIVYPTGVAGGQKILIELFQIFSEGRQRPRVYLLSTAFISSILLNLLPTFWCLTSARSRPGNV</sequence>
<gene>
    <name evidence="2" type="ORF">CDAR_458951</name>
</gene>
<proteinExistence type="predicted"/>
<evidence type="ECO:0000313" key="2">
    <source>
        <dbReference type="EMBL" id="GIY37468.1"/>
    </source>
</evidence>
<feature type="transmembrane region" description="Helical" evidence="1">
    <location>
        <begin position="76"/>
        <end position="96"/>
    </location>
</feature>
<keyword evidence="1" id="KW-0472">Membrane</keyword>
<reference evidence="2 3" key="1">
    <citation type="submission" date="2021-06" db="EMBL/GenBank/DDBJ databases">
        <title>Caerostris darwini draft genome.</title>
        <authorList>
            <person name="Kono N."/>
            <person name="Arakawa K."/>
        </authorList>
    </citation>
    <scope>NUCLEOTIDE SEQUENCE [LARGE SCALE GENOMIC DNA]</scope>
</reference>
<keyword evidence="1" id="KW-0812">Transmembrane</keyword>
<feature type="transmembrane region" description="Helical" evidence="1">
    <location>
        <begin position="35"/>
        <end position="55"/>
    </location>
</feature>
<dbReference type="Proteomes" id="UP001054837">
    <property type="component" value="Unassembled WGS sequence"/>
</dbReference>
<keyword evidence="1" id="KW-1133">Transmembrane helix</keyword>
<comment type="caution">
    <text evidence="2">The sequence shown here is derived from an EMBL/GenBank/DDBJ whole genome shotgun (WGS) entry which is preliminary data.</text>
</comment>
<dbReference type="AlphaFoldDB" id="A0AAV4SSY6"/>